<name>A0A0D2LFW4_HYPSF</name>
<dbReference type="AlphaFoldDB" id="A0A0D2LFW4"/>
<reference evidence="3" key="1">
    <citation type="submission" date="2014-04" db="EMBL/GenBank/DDBJ databases">
        <title>Evolutionary Origins and Diversification of the Mycorrhizal Mutualists.</title>
        <authorList>
            <consortium name="DOE Joint Genome Institute"/>
            <consortium name="Mycorrhizal Genomics Consortium"/>
            <person name="Kohler A."/>
            <person name="Kuo A."/>
            <person name="Nagy L.G."/>
            <person name="Floudas D."/>
            <person name="Copeland A."/>
            <person name="Barry K.W."/>
            <person name="Cichocki N."/>
            <person name="Veneault-Fourrey C."/>
            <person name="LaButti K."/>
            <person name="Lindquist E.A."/>
            <person name="Lipzen A."/>
            <person name="Lundell T."/>
            <person name="Morin E."/>
            <person name="Murat C."/>
            <person name="Riley R."/>
            <person name="Ohm R."/>
            <person name="Sun H."/>
            <person name="Tunlid A."/>
            <person name="Henrissat B."/>
            <person name="Grigoriev I.V."/>
            <person name="Hibbett D.S."/>
            <person name="Martin F."/>
        </authorList>
    </citation>
    <scope>NUCLEOTIDE SEQUENCE [LARGE SCALE GENOMIC DNA]</scope>
    <source>
        <strain evidence="3">FD-334 SS-4</strain>
    </source>
</reference>
<organism evidence="2 3">
    <name type="scientific">Hypholoma sublateritium (strain FD-334 SS-4)</name>
    <dbReference type="NCBI Taxonomy" id="945553"/>
    <lineage>
        <taxon>Eukaryota</taxon>
        <taxon>Fungi</taxon>
        <taxon>Dikarya</taxon>
        <taxon>Basidiomycota</taxon>
        <taxon>Agaricomycotina</taxon>
        <taxon>Agaricomycetes</taxon>
        <taxon>Agaricomycetidae</taxon>
        <taxon>Agaricales</taxon>
        <taxon>Agaricineae</taxon>
        <taxon>Strophariaceae</taxon>
        <taxon>Hypholoma</taxon>
    </lineage>
</organism>
<evidence type="ECO:0000313" key="3">
    <source>
        <dbReference type="Proteomes" id="UP000054270"/>
    </source>
</evidence>
<dbReference type="EMBL" id="KN817527">
    <property type="protein sequence ID" value="KJA26517.1"/>
    <property type="molecule type" value="Genomic_DNA"/>
</dbReference>
<sequence>MDYYVPGSQRMSSLSTESGQLSATVTMTLMQMVADVYEEARVEWERNSQREMLEGIDDPQLFGPNEAQLAVEGWLVRAQFLPARERPRREVAKEVEIGVTTLPQVPRKSPAKSVFSLKRLPTVTWRLFPPTRICKFASRFKVPHFLSLHFPKSWKSSRPTSGFDKIQDPVTVSISVDAHCMLTPSTPTSSVSSQSSTEPSAALLETFADPTFGFGSSSGANTRPSSSITAEAV</sequence>
<proteinExistence type="predicted"/>
<keyword evidence="3" id="KW-1185">Reference proteome</keyword>
<feature type="compositionally biased region" description="Polar residues" evidence="1">
    <location>
        <begin position="214"/>
        <end position="233"/>
    </location>
</feature>
<evidence type="ECO:0000256" key="1">
    <source>
        <dbReference type="SAM" id="MobiDB-lite"/>
    </source>
</evidence>
<feature type="region of interest" description="Disordered" evidence="1">
    <location>
        <begin position="213"/>
        <end position="233"/>
    </location>
</feature>
<dbReference type="OrthoDB" id="3063096at2759"/>
<protein>
    <submittedName>
        <fullName evidence="2">Uncharacterized protein</fullName>
    </submittedName>
</protein>
<gene>
    <name evidence="2" type="ORF">HYPSUDRAFT_198805</name>
</gene>
<accession>A0A0D2LFW4</accession>
<evidence type="ECO:0000313" key="2">
    <source>
        <dbReference type="EMBL" id="KJA26517.1"/>
    </source>
</evidence>
<dbReference type="Proteomes" id="UP000054270">
    <property type="component" value="Unassembled WGS sequence"/>
</dbReference>